<dbReference type="Proteomes" id="UP000886501">
    <property type="component" value="Unassembled WGS sequence"/>
</dbReference>
<name>A0ACB6ZVH0_THEGA</name>
<gene>
    <name evidence="1" type="ORF">BDM02DRAFT_1913761</name>
</gene>
<organism evidence="1 2">
    <name type="scientific">Thelephora ganbajun</name>
    <name type="common">Ganba fungus</name>
    <dbReference type="NCBI Taxonomy" id="370292"/>
    <lineage>
        <taxon>Eukaryota</taxon>
        <taxon>Fungi</taxon>
        <taxon>Dikarya</taxon>
        <taxon>Basidiomycota</taxon>
        <taxon>Agaricomycotina</taxon>
        <taxon>Agaricomycetes</taxon>
        <taxon>Thelephorales</taxon>
        <taxon>Thelephoraceae</taxon>
        <taxon>Thelephora</taxon>
    </lineage>
</organism>
<reference evidence="1" key="2">
    <citation type="journal article" date="2020" name="Nat. Commun.">
        <title>Large-scale genome sequencing of mycorrhizal fungi provides insights into the early evolution of symbiotic traits.</title>
        <authorList>
            <person name="Miyauchi S."/>
            <person name="Kiss E."/>
            <person name="Kuo A."/>
            <person name="Drula E."/>
            <person name="Kohler A."/>
            <person name="Sanchez-Garcia M."/>
            <person name="Morin E."/>
            <person name="Andreopoulos B."/>
            <person name="Barry K.W."/>
            <person name="Bonito G."/>
            <person name="Buee M."/>
            <person name="Carver A."/>
            <person name="Chen C."/>
            <person name="Cichocki N."/>
            <person name="Clum A."/>
            <person name="Culley D."/>
            <person name="Crous P.W."/>
            <person name="Fauchery L."/>
            <person name="Girlanda M."/>
            <person name="Hayes R.D."/>
            <person name="Keri Z."/>
            <person name="LaButti K."/>
            <person name="Lipzen A."/>
            <person name="Lombard V."/>
            <person name="Magnuson J."/>
            <person name="Maillard F."/>
            <person name="Murat C."/>
            <person name="Nolan M."/>
            <person name="Ohm R.A."/>
            <person name="Pangilinan J."/>
            <person name="Pereira M.F."/>
            <person name="Perotto S."/>
            <person name="Peter M."/>
            <person name="Pfister S."/>
            <person name="Riley R."/>
            <person name="Sitrit Y."/>
            <person name="Stielow J.B."/>
            <person name="Szollosi G."/>
            <person name="Zifcakova L."/>
            <person name="Stursova M."/>
            <person name="Spatafora J.W."/>
            <person name="Tedersoo L."/>
            <person name="Vaario L.M."/>
            <person name="Yamada A."/>
            <person name="Yan M."/>
            <person name="Wang P."/>
            <person name="Xu J."/>
            <person name="Bruns T."/>
            <person name="Baldrian P."/>
            <person name="Vilgalys R."/>
            <person name="Dunand C."/>
            <person name="Henrissat B."/>
            <person name="Grigoriev I.V."/>
            <person name="Hibbett D."/>
            <person name="Nagy L.G."/>
            <person name="Martin F.M."/>
        </authorList>
    </citation>
    <scope>NUCLEOTIDE SEQUENCE</scope>
    <source>
        <strain evidence="1">P2</strain>
    </source>
</reference>
<evidence type="ECO:0000313" key="2">
    <source>
        <dbReference type="Proteomes" id="UP000886501"/>
    </source>
</evidence>
<accession>A0ACB6ZVH0</accession>
<reference evidence="1" key="1">
    <citation type="submission" date="2019-10" db="EMBL/GenBank/DDBJ databases">
        <authorList>
            <consortium name="DOE Joint Genome Institute"/>
            <person name="Kuo A."/>
            <person name="Miyauchi S."/>
            <person name="Kiss E."/>
            <person name="Drula E."/>
            <person name="Kohler A."/>
            <person name="Sanchez-Garcia M."/>
            <person name="Andreopoulos B."/>
            <person name="Barry K.W."/>
            <person name="Bonito G."/>
            <person name="Buee M."/>
            <person name="Carver A."/>
            <person name="Chen C."/>
            <person name="Cichocki N."/>
            <person name="Clum A."/>
            <person name="Culley D."/>
            <person name="Crous P.W."/>
            <person name="Fauchery L."/>
            <person name="Girlanda M."/>
            <person name="Hayes R."/>
            <person name="Keri Z."/>
            <person name="Labutti K."/>
            <person name="Lipzen A."/>
            <person name="Lombard V."/>
            <person name="Magnuson J."/>
            <person name="Maillard F."/>
            <person name="Morin E."/>
            <person name="Murat C."/>
            <person name="Nolan M."/>
            <person name="Ohm R."/>
            <person name="Pangilinan J."/>
            <person name="Pereira M."/>
            <person name="Perotto S."/>
            <person name="Peter M."/>
            <person name="Riley R."/>
            <person name="Sitrit Y."/>
            <person name="Stielow B."/>
            <person name="Szollosi G."/>
            <person name="Zifcakova L."/>
            <person name="Stursova M."/>
            <person name="Spatafora J.W."/>
            <person name="Tedersoo L."/>
            <person name="Vaario L.-M."/>
            <person name="Yamada A."/>
            <person name="Yan M."/>
            <person name="Wang P."/>
            <person name="Xu J."/>
            <person name="Bruns T."/>
            <person name="Baldrian P."/>
            <person name="Vilgalys R."/>
            <person name="Henrissat B."/>
            <person name="Grigoriev I.V."/>
            <person name="Hibbett D."/>
            <person name="Nagy L.G."/>
            <person name="Martin F.M."/>
        </authorList>
    </citation>
    <scope>NUCLEOTIDE SEQUENCE</scope>
    <source>
        <strain evidence="1">P2</strain>
    </source>
</reference>
<protein>
    <submittedName>
        <fullName evidence="1">Uncharacterized protein</fullName>
    </submittedName>
</protein>
<proteinExistence type="predicted"/>
<keyword evidence="2" id="KW-1185">Reference proteome</keyword>
<evidence type="ECO:0000313" key="1">
    <source>
        <dbReference type="EMBL" id="KAF9653439.1"/>
    </source>
</evidence>
<dbReference type="EMBL" id="MU117964">
    <property type="protein sequence ID" value="KAF9653439.1"/>
    <property type="molecule type" value="Genomic_DNA"/>
</dbReference>
<sequence length="194" mass="20424">MALNWTMIDEERNPVPLPYEMIIKSMEGAELSLTVPEAPPSGSATSGGSGGTKKLKSVGRIWLTDQRFILVSDVSKADKTTPSFESLSVPLTSIISTGFQQPLLGSNFLTMCISPSPEGGLTDGTKAEVRCPGRLFEFAAALAKTREHAVEALRNQDPELEDGLPIYSTDAPAPAVSGPSTATGSGLDLPPAYS</sequence>
<comment type="caution">
    <text evidence="1">The sequence shown here is derived from an EMBL/GenBank/DDBJ whole genome shotgun (WGS) entry which is preliminary data.</text>
</comment>